<sequence length="770" mass="89760">MALFFNKYLLLCLLSYVVYLTLDWSSPELIPVKANVNNLWNQVQVNPIYTDYVSPVQNQFTPYYQEYIVPSYNKVQFQVNNQYHNYVSHHVDTLTSKIIDSSIYNQFNDVKPKVDEYWDLVESKVKFFNNQAIKFSIQTINQSYNYLYQNYQTAYPLAVDFYHNKAIPFTKDSHSKSLQAWNLLKIHSNKSYIIGKTYWNQLYSDQIKPFYNKIIPVITPIYDQYFQKYVELIKVHVLKYYTLFKLEQIGEFLQNFSSSTYEKFIKITDSKQFNINKNSTVATTETGTSLESTESLENPEITPIVEDNEEDILEAPESEIPQDTEVEPLKTSTIEIIEQVTIVQDEQEPIETNFKQVQTKNQQDGELTLSLADEITAWNEFISNTVENIFRSFNKTIDNLQNEKIEEISPILKEKLSNLSNTAQFNYIEINKIIWDINSTSAILENNQQVELNQDDNLIDHKISRQEIRDFFTENSKALKKIADNVNTELQKSVAEVEEEIELERKIVIDILEEFAEVAINEFSKKMMFSTYSNNFKKIQSNPDLINNDDESFNDWKQYIKSKNYLISKRNELTTFQPKLTIFEKKIGEIGFHLKTLEQETGSAFAIARAKANLAFQARESRERSMDEILEQGGELTKTIFKINTATLGDDGIITPGSEEVSNTSSEIESKETVEPPKVDVPVRNYANVEEITEEIPENEEIIEPQDDEIKQDIVEHDEDEEENVKEDEDTEEEGEDDEETEEEEEEEEDTEEDDTEEEDEIVEHKPDTP</sequence>
<keyword evidence="5" id="KW-1185">Reference proteome</keyword>
<dbReference type="Proteomes" id="UP000009328">
    <property type="component" value="Unassembled WGS sequence"/>
</dbReference>
<feature type="coiled-coil region" evidence="1">
    <location>
        <begin position="480"/>
        <end position="507"/>
    </location>
</feature>
<gene>
    <name evidence="4" type="ORF">BN7_1661</name>
</gene>
<evidence type="ECO:0000313" key="5">
    <source>
        <dbReference type="Proteomes" id="UP000009328"/>
    </source>
</evidence>
<feature type="compositionally biased region" description="Acidic residues" evidence="2">
    <location>
        <begin position="716"/>
        <end position="762"/>
    </location>
</feature>
<evidence type="ECO:0000256" key="1">
    <source>
        <dbReference type="SAM" id="Coils"/>
    </source>
</evidence>
<dbReference type="FunCoup" id="K0KIZ0">
    <property type="interactions" value="25"/>
</dbReference>
<accession>K0KIZ0</accession>
<evidence type="ECO:0000313" key="4">
    <source>
        <dbReference type="EMBL" id="CCH42117.1"/>
    </source>
</evidence>
<proteinExistence type="predicted"/>
<feature type="region of interest" description="Disordered" evidence="2">
    <location>
        <begin position="651"/>
        <end position="770"/>
    </location>
</feature>
<dbReference type="EMBL" id="CAIF01000038">
    <property type="protein sequence ID" value="CCH42117.1"/>
    <property type="molecule type" value="Genomic_DNA"/>
</dbReference>
<dbReference type="eggNOG" id="ENOG502QT2T">
    <property type="taxonomic scope" value="Eukaryota"/>
</dbReference>
<keyword evidence="1" id="KW-0175">Coiled coil</keyword>
<dbReference type="InParanoid" id="K0KIZ0"/>
<feature type="chain" id="PRO_5003834335" evidence="3">
    <location>
        <begin position="26"/>
        <end position="770"/>
    </location>
</feature>
<feature type="compositionally biased region" description="Acidic residues" evidence="2">
    <location>
        <begin position="691"/>
        <end position="707"/>
    </location>
</feature>
<protein>
    <submittedName>
        <fullName evidence="4">Secreted protein</fullName>
    </submittedName>
</protein>
<feature type="signal peptide" evidence="3">
    <location>
        <begin position="1"/>
        <end position="25"/>
    </location>
</feature>
<dbReference type="HOGENOM" id="CLU_362979_0_0_1"/>
<evidence type="ECO:0000256" key="3">
    <source>
        <dbReference type="SAM" id="SignalP"/>
    </source>
</evidence>
<keyword evidence="3" id="KW-0732">Signal</keyword>
<name>K0KIZ0_WICCF</name>
<evidence type="ECO:0000256" key="2">
    <source>
        <dbReference type="SAM" id="MobiDB-lite"/>
    </source>
</evidence>
<reference evidence="4 5" key="1">
    <citation type="journal article" date="2012" name="Eukaryot. Cell">
        <title>Draft genome sequence of Wickerhamomyces ciferrii NRRL Y-1031 F-60-10.</title>
        <authorList>
            <person name="Schneider J."/>
            <person name="Andrea H."/>
            <person name="Blom J."/>
            <person name="Jaenicke S."/>
            <person name="Ruckert C."/>
            <person name="Schorsch C."/>
            <person name="Szczepanowski R."/>
            <person name="Farwick M."/>
            <person name="Goesmann A."/>
            <person name="Puhler A."/>
            <person name="Schaffer S."/>
            <person name="Tauch A."/>
            <person name="Kohler T."/>
            <person name="Brinkrolf K."/>
        </authorList>
    </citation>
    <scope>NUCLEOTIDE SEQUENCE [LARGE SCALE GENOMIC DNA]</scope>
    <source>
        <strain evidence="5">ATCC 14091 / BCRC 22168 / CBS 111 / JCM 3599 / NBRC 0793 / NRRL Y-1031 F-60-10</strain>
    </source>
</reference>
<organism evidence="4 5">
    <name type="scientific">Wickerhamomyces ciferrii (strain ATCC 14091 / BCRC 22168 / CBS 111 / JCM 3599 / NBRC 0793 / NRRL Y-1031 F-60-10)</name>
    <name type="common">Yeast</name>
    <name type="synonym">Pichia ciferrii</name>
    <dbReference type="NCBI Taxonomy" id="1206466"/>
    <lineage>
        <taxon>Eukaryota</taxon>
        <taxon>Fungi</taxon>
        <taxon>Dikarya</taxon>
        <taxon>Ascomycota</taxon>
        <taxon>Saccharomycotina</taxon>
        <taxon>Saccharomycetes</taxon>
        <taxon>Phaffomycetales</taxon>
        <taxon>Wickerhamomycetaceae</taxon>
        <taxon>Wickerhamomyces</taxon>
    </lineage>
</organism>
<comment type="caution">
    <text evidence="4">The sequence shown here is derived from an EMBL/GenBank/DDBJ whole genome shotgun (WGS) entry which is preliminary data.</text>
</comment>
<dbReference type="AlphaFoldDB" id="K0KIZ0"/>
<feature type="compositionally biased region" description="Basic and acidic residues" evidence="2">
    <location>
        <begin position="668"/>
        <end position="678"/>
    </location>
</feature>